<dbReference type="AlphaFoldDB" id="A0AAD2G3G0"/>
<gene>
    <name evidence="1" type="ORF">CYCCA115_LOCUS19187</name>
</gene>
<name>A0AAD2G3G0_9STRA</name>
<reference evidence="1" key="1">
    <citation type="submission" date="2023-08" db="EMBL/GenBank/DDBJ databases">
        <authorList>
            <person name="Audoor S."/>
            <person name="Bilcke G."/>
        </authorList>
    </citation>
    <scope>NUCLEOTIDE SEQUENCE</scope>
</reference>
<comment type="caution">
    <text evidence="1">The sequence shown here is derived from an EMBL/GenBank/DDBJ whole genome shotgun (WGS) entry which is preliminary data.</text>
</comment>
<dbReference type="EMBL" id="CAKOGP040002091">
    <property type="protein sequence ID" value="CAJ1961419.1"/>
    <property type="molecule type" value="Genomic_DNA"/>
</dbReference>
<organism evidence="1 2">
    <name type="scientific">Cylindrotheca closterium</name>
    <dbReference type="NCBI Taxonomy" id="2856"/>
    <lineage>
        <taxon>Eukaryota</taxon>
        <taxon>Sar</taxon>
        <taxon>Stramenopiles</taxon>
        <taxon>Ochrophyta</taxon>
        <taxon>Bacillariophyta</taxon>
        <taxon>Bacillariophyceae</taxon>
        <taxon>Bacillariophycidae</taxon>
        <taxon>Bacillariales</taxon>
        <taxon>Bacillariaceae</taxon>
        <taxon>Cylindrotheca</taxon>
    </lineage>
</organism>
<keyword evidence="2" id="KW-1185">Reference proteome</keyword>
<protein>
    <submittedName>
        <fullName evidence="1">Uncharacterized protein</fullName>
    </submittedName>
</protein>
<dbReference type="Proteomes" id="UP001295423">
    <property type="component" value="Unassembled WGS sequence"/>
</dbReference>
<sequence length="186" mass="20898">MQKKGVTMNESVEVVEILHVNDFTASEIAASWYDEEEMKKITERCFKVLQRMEYGKTKNGKKKYCTRGLEGHTALGSISKKKTRAAAFSAVLDEQEKRWNENKDVDFQAISDAYRKVSSSSQMWAQVIGNRDHHAIEAYLYQDEEKDEEVDATTTTVSTSALKSPGSQKITLKNVGSIVHQGARAA</sequence>
<evidence type="ECO:0000313" key="1">
    <source>
        <dbReference type="EMBL" id="CAJ1961419.1"/>
    </source>
</evidence>
<evidence type="ECO:0000313" key="2">
    <source>
        <dbReference type="Proteomes" id="UP001295423"/>
    </source>
</evidence>
<accession>A0AAD2G3G0</accession>
<proteinExistence type="predicted"/>